<evidence type="ECO:0000313" key="3">
    <source>
        <dbReference type="Proteomes" id="UP000051922"/>
    </source>
</evidence>
<dbReference type="InterPro" id="IPR039532">
    <property type="entry name" value="TetR_C_Firmicutes"/>
</dbReference>
<dbReference type="Pfam" id="PF14278">
    <property type="entry name" value="TetR_C_8"/>
    <property type="match status" value="1"/>
</dbReference>
<dbReference type="STRING" id="1423783.FC50_GL002397"/>
<name>A0A0R1UAW2_9LACO</name>
<reference evidence="2 3" key="1">
    <citation type="journal article" date="2015" name="Genome Announc.">
        <title>Expanding the biotechnology potential of lactobacilli through comparative genomics of 213 strains and associated genera.</title>
        <authorList>
            <person name="Sun Z."/>
            <person name="Harris H.M."/>
            <person name="McCann A."/>
            <person name="Guo C."/>
            <person name="Argimon S."/>
            <person name="Zhang W."/>
            <person name="Yang X."/>
            <person name="Jeffery I.B."/>
            <person name="Cooney J.C."/>
            <person name="Kagawa T.F."/>
            <person name="Liu W."/>
            <person name="Song Y."/>
            <person name="Salvetti E."/>
            <person name="Wrobel A."/>
            <person name="Rasinkangas P."/>
            <person name="Parkhill J."/>
            <person name="Rea M.C."/>
            <person name="O'Sullivan O."/>
            <person name="Ritari J."/>
            <person name="Douillard F.P."/>
            <person name="Paul Ross R."/>
            <person name="Yang R."/>
            <person name="Briner A.E."/>
            <person name="Felis G.E."/>
            <person name="de Vos W.M."/>
            <person name="Barrangou R."/>
            <person name="Klaenhammer T.R."/>
            <person name="Caufield P.W."/>
            <person name="Cui Y."/>
            <person name="Zhang H."/>
            <person name="O'Toole P.W."/>
        </authorList>
    </citation>
    <scope>NUCLEOTIDE SEQUENCE [LARGE SCALE GENOMIC DNA]</scope>
    <source>
        <strain evidence="2 3">DSM 15945</strain>
    </source>
</reference>
<keyword evidence="2" id="KW-0418">Kinase</keyword>
<accession>A0A0R1UAW2</accession>
<organism evidence="2 3">
    <name type="scientific">Lacticaseibacillus pantheris DSM 15945 = JCM 12539 = NBRC 106106</name>
    <dbReference type="NCBI Taxonomy" id="1423783"/>
    <lineage>
        <taxon>Bacteria</taxon>
        <taxon>Bacillati</taxon>
        <taxon>Bacillota</taxon>
        <taxon>Bacilli</taxon>
        <taxon>Lactobacillales</taxon>
        <taxon>Lactobacillaceae</taxon>
        <taxon>Lacticaseibacillus</taxon>
    </lineage>
</organism>
<dbReference type="AlphaFoldDB" id="A0A0R1UAW2"/>
<dbReference type="SUPFAM" id="SSF46689">
    <property type="entry name" value="Homeodomain-like"/>
    <property type="match status" value="1"/>
</dbReference>
<feature type="domain" description="Transcriptional regulator TetR C-terminal Firmicutes type" evidence="1">
    <location>
        <begin position="72"/>
        <end position="172"/>
    </location>
</feature>
<gene>
    <name evidence="2" type="ORF">FC50_GL002397</name>
</gene>
<sequence length="187" mass="21643">MTQLTTEDVLARTLKQMMETTSLDHITIGKLANAAHINRNTFYYHFDDIYELLRWTYKQDILMQLQQYTQIDRWEHAYQLMLDYIVDNKHFCQESLRSVARELLENFLYSAATGMVERVVISVDANTPAKISHAITDFYAWAIVMQVVQWLDSDLEESKDDMIKKAEIVLNGTIANAISNGHAVYGV</sequence>
<dbReference type="Gene3D" id="1.10.357.10">
    <property type="entry name" value="Tetracycline Repressor, domain 2"/>
    <property type="match status" value="1"/>
</dbReference>
<dbReference type="InterPro" id="IPR009057">
    <property type="entry name" value="Homeodomain-like_sf"/>
</dbReference>
<dbReference type="Proteomes" id="UP000051922">
    <property type="component" value="Unassembled WGS sequence"/>
</dbReference>
<dbReference type="PATRIC" id="fig|1423783.4.peg.2469"/>
<keyword evidence="3" id="KW-1185">Reference proteome</keyword>
<proteinExistence type="predicted"/>
<evidence type="ECO:0000259" key="1">
    <source>
        <dbReference type="Pfam" id="PF14278"/>
    </source>
</evidence>
<keyword evidence="2" id="KW-0808">Transferase</keyword>
<comment type="caution">
    <text evidence="2">The sequence shown here is derived from an EMBL/GenBank/DDBJ whole genome shotgun (WGS) entry which is preliminary data.</text>
</comment>
<protein>
    <submittedName>
        <fullName evidence="2">Dihydroxyacetone kinase regulator</fullName>
    </submittedName>
</protein>
<dbReference type="OrthoDB" id="9810250at2"/>
<dbReference type="RefSeq" id="WP_056956095.1">
    <property type="nucleotide sequence ID" value="NZ_AZFJ01000004.1"/>
</dbReference>
<dbReference type="EMBL" id="AZFJ01000004">
    <property type="protein sequence ID" value="KRL88243.1"/>
    <property type="molecule type" value="Genomic_DNA"/>
</dbReference>
<dbReference type="GO" id="GO:0016301">
    <property type="term" value="F:kinase activity"/>
    <property type="evidence" value="ECO:0007669"/>
    <property type="project" value="UniProtKB-KW"/>
</dbReference>
<evidence type="ECO:0000313" key="2">
    <source>
        <dbReference type="EMBL" id="KRL88243.1"/>
    </source>
</evidence>